<sequence length="68" mass="6870">MTTTQWTGGYGSNAVATNSRAHAATVPATRGVVRLRSDLDARFAAKLRGVVGGFGAVIPAPSGPRTSG</sequence>
<gene>
    <name evidence="1" type="ORF">ACFPJ6_07495</name>
</gene>
<evidence type="ECO:0000313" key="1">
    <source>
        <dbReference type="EMBL" id="MFC5380628.1"/>
    </source>
</evidence>
<evidence type="ECO:0000313" key="2">
    <source>
        <dbReference type="Proteomes" id="UP001596122"/>
    </source>
</evidence>
<protein>
    <submittedName>
        <fullName evidence="1">Uncharacterized protein</fullName>
    </submittedName>
</protein>
<dbReference type="Proteomes" id="UP001596122">
    <property type="component" value="Unassembled WGS sequence"/>
</dbReference>
<organism evidence="1 2">
    <name type="scientific">Aquipuribacter nitratireducens</name>
    <dbReference type="NCBI Taxonomy" id="650104"/>
    <lineage>
        <taxon>Bacteria</taxon>
        <taxon>Bacillati</taxon>
        <taxon>Actinomycetota</taxon>
        <taxon>Actinomycetes</taxon>
        <taxon>Micrococcales</taxon>
        <taxon>Intrasporangiaceae</taxon>
        <taxon>Aquipuribacter</taxon>
    </lineage>
</organism>
<proteinExistence type="predicted"/>
<accession>A0ABW0GM82</accession>
<comment type="caution">
    <text evidence="1">The sequence shown here is derived from an EMBL/GenBank/DDBJ whole genome shotgun (WGS) entry which is preliminary data.</text>
</comment>
<dbReference type="EMBL" id="JBHSLD010000007">
    <property type="protein sequence ID" value="MFC5380628.1"/>
    <property type="molecule type" value="Genomic_DNA"/>
</dbReference>
<keyword evidence="2" id="KW-1185">Reference proteome</keyword>
<reference evidence="2" key="1">
    <citation type="journal article" date="2019" name="Int. J. Syst. Evol. Microbiol.">
        <title>The Global Catalogue of Microorganisms (GCM) 10K type strain sequencing project: providing services to taxonomists for standard genome sequencing and annotation.</title>
        <authorList>
            <consortium name="The Broad Institute Genomics Platform"/>
            <consortium name="The Broad Institute Genome Sequencing Center for Infectious Disease"/>
            <person name="Wu L."/>
            <person name="Ma J."/>
        </authorList>
    </citation>
    <scope>NUCLEOTIDE SEQUENCE [LARGE SCALE GENOMIC DNA]</scope>
    <source>
        <strain evidence="2">CCUG 43114</strain>
    </source>
</reference>
<dbReference type="RefSeq" id="WP_340267912.1">
    <property type="nucleotide sequence ID" value="NZ_JBBEOG010000002.1"/>
</dbReference>
<name>A0ABW0GM82_9MICO</name>